<protein>
    <submittedName>
        <fullName evidence="1">Uncharacterized protein</fullName>
    </submittedName>
</protein>
<proteinExistence type="predicted"/>
<organism evidence="1 2">
    <name type="scientific">Smallanthus sonchifolius</name>
    <dbReference type="NCBI Taxonomy" id="185202"/>
    <lineage>
        <taxon>Eukaryota</taxon>
        <taxon>Viridiplantae</taxon>
        <taxon>Streptophyta</taxon>
        <taxon>Embryophyta</taxon>
        <taxon>Tracheophyta</taxon>
        <taxon>Spermatophyta</taxon>
        <taxon>Magnoliopsida</taxon>
        <taxon>eudicotyledons</taxon>
        <taxon>Gunneridae</taxon>
        <taxon>Pentapetalae</taxon>
        <taxon>asterids</taxon>
        <taxon>campanulids</taxon>
        <taxon>Asterales</taxon>
        <taxon>Asteraceae</taxon>
        <taxon>Asteroideae</taxon>
        <taxon>Heliantheae alliance</taxon>
        <taxon>Millerieae</taxon>
        <taxon>Smallanthus</taxon>
    </lineage>
</organism>
<reference evidence="1 2" key="2">
    <citation type="journal article" date="2022" name="Mol. Ecol. Resour.">
        <title>The genomes of chicory, endive, great burdock and yacon provide insights into Asteraceae paleo-polyploidization history and plant inulin production.</title>
        <authorList>
            <person name="Fan W."/>
            <person name="Wang S."/>
            <person name="Wang H."/>
            <person name="Wang A."/>
            <person name="Jiang F."/>
            <person name="Liu H."/>
            <person name="Zhao H."/>
            <person name="Xu D."/>
            <person name="Zhang Y."/>
        </authorList>
    </citation>
    <scope>NUCLEOTIDE SEQUENCE [LARGE SCALE GENOMIC DNA]</scope>
    <source>
        <strain evidence="2">cv. Yunnan</strain>
        <tissue evidence="1">Leaves</tissue>
    </source>
</reference>
<evidence type="ECO:0000313" key="2">
    <source>
        <dbReference type="Proteomes" id="UP001056120"/>
    </source>
</evidence>
<gene>
    <name evidence="1" type="ORF">L1987_51468</name>
</gene>
<dbReference type="EMBL" id="CM042034">
    <property type="protein sequence ID" value="KAI3761062.1"/>
    <property type="molecule type" value="Genomic_DNA"/>
</dbReference>
<comment type="caution">
    <text evidence="1">The sequence shown here is derived from an EMBL/GenBank/DDBJ whole genome shotgun (WGS) entry which is preliminary data.</text>
</comment>
<name>A0ACB9EQC9_9ASTR</name>
<evidence type="ECO:0000313" key="1">
    <source>
        <dbReference type="EMBL" id="KAI3761062.1"/>
    </source>
</evidence>
<dbReference type="Proteomes" id="UP001056120">
    <property type="component" value="Linkage Group LG17"/>
</dbReference>
<accession>A0ACB9EQC9</accession>
<keyword evidence="2" id="KW-1185">Reference proteome</keyword>
<reference evidence="2" key="1">
    <citation type="journal article" date="2022" name="Mol. Ecol. Resour.">
        <title>The genomes of chicory, endive, great burdock and yacon provide insights into Asteraceae palaeo-polyploidization history and plant inulin production.</title>
        <authorList>
            <person name="Fan W."/>
            <person name="Wang S."/>
            <person name="Wang H."/>
            <person name="Wang A."/>
            <person name="Jiang F."/>
            <person name="Liu H."/>
            <person name="Zhao H."/>
            <person name="Xu D."/>
            <person name="Zhang Y."/>
        </authorList>
    </citation>
    <scope>NUCLEOTIDE SEQUENCE [LARGE SCALE GENOMIC DNA]</scope>
    <source>
        <strain evidence="2">cv. Yunnan</strain>
    </source>
</reference>
<sequence>MDVAAAKRVLREHVRQSFGVQNDDILFASINRGTAEIVVNLVSASCRERWGESTCHKHPETSHACREEANNGYERVKQMFPERHMAGRIVAVLKDVFHKAKTHS</sequence>